<dbReference type="AlphaFoldDB" id="A0A1V6PFH1"/>
<evidence type="ECO:0000313" key="1">
    <source>
        <dbReference type="EMBL" id="OQD75829.1"/>
    </source>
</evidence>
<keyword evidence="2" id="KW-1185">Reference proteome</keyword>
<dbReference type="EMBL" id="MDYL01000006">
    <property type="protein sequence ID" value="OQD75829.1"/>
    <property type="molecule type" value="Genomic_DNA"/>
</dbReference>
<proteinExistence type="predicted"/>
<dbReference type="OrthoDB" id="4366365at2759"/>
<dbReference type="SUPFAM" id="SSF52540">
    <property type="entry name" value="P-loop containing nucleoside triphosphate hydrolases"/>
    <property type="match status" value="1"/>
</dbReference>
<gene>
    <name evidence="1" type="ORF">PENDEC_c006G02739</name>
</gene>
<sequence>MQMVARLESTRGRKPSRLYSKKLTGILVDFHGLIPATFAPILKNLQRIQREGELAFQKWILPGRKDDEDGHSIPPPAYARKPGFVFPLTSITTVGAEKVALDPSTPESIDILKLQTQTGLDHGQCQGLIAALTREYALIQGPPGTGKSYLGVKLV</sequence>
<name>A0A1V6PFH1_PENDC</name>
<dbReference type="STRING" id="69771.A0A1V6PFH1"/>
<comment type="caution">
    <text evidence="1">The sequence shown here is derived from an EMBL/GenBank/DDBJ whole genome shotgun (WGS) entry which is preliminary data.</text>
</comment>
<dbReference type="Gene3D" id="3.40.50.300">
    <property type="entry name" value="P-loop containing nucleotide triphosphate hydrolases"/>
    <property type="match status" value="1"/>
</dbReference>
<evidence type="ECO:0000313" key="2">
    <source>
        <dbReference type="Proteomes" id="UP000191522"/>
    </source>
</evidence>
<protein>
    <recommendedName>
        <fullName evidence="3">DNA2/NAM7 helicase helicase domain-containing protein</fullName>
    </recommendedName>
</protein>
<dbReference type="Proteomes" id="UP000191522">
    <property type="component" value="Unassembled WGS sequence"/>
</dbReference>
<reference evidence="2" key="1">
    <citation type="journal article" date="2017" name="Nat. Microbiol.">
        <title>Global analysis of biosynthetic gene clusters reveals vast potential of secondary metabolite production in Penicillium species.</title>
        <authorList>
            <person name="Nielsen J.C."/>
            <person name="Grijseels S."/>
            <person name="Prigent S."/>
            <person name="Ji B."/>
            <person name="Dainat J."/>
            <person name="Nielsen K.F."/>
            <person name="Frisvad J.C."/>
            <person name="Workman M."/>
            <person name="Nielsen J."/>
        </authorList>
    </citation>
    <scope>NUCLEOTIDE SEQUENCE [LARGE SCALE GENOMIC DNA]</scope>
    <source>
        <strain evidence="2">IBT 11843</strain>
    </source>
</reference>
<organism evidence="1 2">
    <name type="scientific">Penicillium decumbens</name>
    <dbReference type="NCBI Taxonomy" id="69771"/>
    <lineage>
        <taxon>Eukaryota</taxon>
        <taxon>Fungi</taxon>
        <taxon>Dikarya</taxon>
        <taxon>Ascomycota</taxon>
        <taxon>Pezizomycotina</taxon>
        <taxon>Eurotiomycetes</taxon>
        <taxon>Eurotiomycetidae</taxon>
        <taxon>Eurotiales</taxon>
        <taxon>Aspergillaceae</taxon>
        <taxon>Penicillium</taxon>
    </lineage>
</organism>
<accession>A0A1V6PFH1</accession>
<evidence type="ECO:0008006" key="3">
    <source>
        <dbReference type="Google" id="ProtNLM"/>
    </source>
</evidence>
<dbReference type="InterPro" id="IPR027417">
    <property type="entry name" value="P-loop_NTPase"/>
</dbReference>